<dbReference type="InterPro" id="IPR045455">
    <property type="entry name" value="NrS-1_pol-like_helicase"/>
</dbReference>
<dbReference type="EMBL" id="FOVC01000019">
    <property type="protein sequence ID" value="SFN75755.1"/>
    <property type="molecule type" value="Genomic_DNA"/>
</dbReference>
<protein>
    <recommendedName>
        <fullName evidence="1">NrS-1 polymerase-like helicase domain-containing protein</fullName>
    </recommendedName>
</protein>
<evidence type="ECO:0000259" key="1">
    <source>
        <dbReference type="Pfam" id="PF19263"/>
    </source>
</evidence>
<reference evidence="3" key="1">
    <citation type="submission" date="2016-10" db="EMBL/GenBank/DDBJ databases">
        <authorList>
            <person name="Varghese N."/>
            <person name="Submissions S."/>
        </authorList>
    </citation>
    <scope>NUCLEOTIDE SEQUENCE [LARGE SCALE GENOMIC DNA]</scope>
    <source>
        <strain evidence="3">N6PO6</strain>
    </source>
</reference>
<dbReference type="Proteomes" id="UP000242222">
    <property type="component" value="Unassembled WGS sequence"/>
</dbReference>
<feature type="domain" description="NrS-1 polymerase-like helicase" evidence="1">
    <location>
        <begin position="481"/>
        <end position="590"/>
    </location>
</feature>
<dbReference type="RefSeq" id="WP_092880135.1">
    <property type="nucleotide sequence ID" value="NZ_FOVC01000019.1"/>
</dbReference>
<proteinExistence type="predicted"/>
<evidence type="ECO:0000313" key="3">
    <source>
        <dbReference type="Proteomes" id="UP000242222"/>
    </source>
</evidence>
<dbReference type="OrthoDB" id="9763644at2"/>
<organism evidence="2 3">
    <name type="scientific">Izhakiella capsodis</name>
    <dbReference type="NCBI Taxonomy" id="1367852"/>
    <lineage>
        <taxon>Bacteria</taxon>
        <taxon>Pseudomonadati</taxon>
        <taxon>Pseudomonadota</taxon>
        <taxon>Gammaproteobacteria</taxon>
        <taxon>Enterobacterales</taxon>
        <taxon>Erwiniaceae</taxon>
        <taxon>Izhakiella</taxon>
    </lineage>
</organism>
<dbReference type="AlphaFoldDB" id="A0A1I5BLV8"/>
<name>A0A1I5BLV8_9GAMM</name>
<evidence type="ECO:0000313" key="2">
    <source>
        <dbReference type="EMBL" id="SFN75755.1"/>
    </source>
</evidence>
<dbReference type="STRING" id="1367852.SAMN05216516_1193"/>
<dbReference type="Pfam" id="PF19263">
    <property type="entry name" value="DUF5906"/>
    <property type="match status" value="1"/>
</dbReference>
<gene>
    <name evidence="2" type="ORF">SAMN05216516_1193</name>
</gene>
<keyword evidence="3" id="KW-1185">Reference proteome</keyword>
<accession>A0A1I5BLV8</accession>
<sequence>MPQNKPWGATPDEWFHFDLVLGRSYDLLPVVCNPEAPLSPDSKMKALGKTPSQYNSNRQVVGLSNWTKRQINDANIERWSKESDYGICSRMGNGWLALDCDSESPEIQDDVRALLLEHFGKLPPRRYRANSNKCLYLLAVIGDYRKRIHRLCGGNGLIELLAEGQQAVIAGSHPSGARIEWDGGLPGEPLAITPEQLEAFWAALADVLPVDISTEAGMGRLRDRSQATPGATDDVADYLDANNWTLDFGSSGERYIRCPFEDGHGGASDPTSTVYFPGGTAGFELGHFKCLHASCAHRNDGDYLNKIGFRDSDFEDVTQPEGGDFPEINIDMTSHFLKRFLYVIQGDRVCDLTRPPYNCMMEMKAFKNLMAPYQFPPIGKGNPTPATKKWLEHPAKQVAESTGYQPGVGRLIERPDGRFEVNEFYMPEHAKTSDTGKVATFLNHMAYLVPDDWQRRFFIARLAWFVQRPERRCPVTILHVSTAHGTGRGWISQLMERVLGKWNCSRTRMKILCDNQFHDYLYHTLLCTIDEVRENDKRYEVNDKIRDVLTEPRFEVNSKYGKKMTIDIFTGFLFYTNHIDALVLPEEDRRIAVLGGPDTEAGEEHYAHLYSALGDNDFIAQVYWYLMNVDISQFNWQRAPNTKERQLMIESNKSDLEAAVISVLENPPAPAMTYQQIVNEVIKEVGLDAEINQKHITRILKEKTKREPVRVKVEGIAQRFWLLEKNCVFSNEELREIFETCENLQNQL</sequence>